<dbReference type="InterPro" id="IPR002347">
    <property type="entry name" value="SDR_fam"/>
</dbReference>
<dbReference type="eggNOG" id="COG1028">
    <property type="taxonomic scope" value="Bacteria"/>
</dbReference>
<dbReference type="STRING" id="1423758.FC41_GL000728"/>
<accession>I7JUU5</accession>
<comment type="similarity">
    <text evidence="1">Belongs to the short-chain dehydrogenases/reductases (SDR) family.</text>
</comment>
<proteinExistence type="inferred from homology"/>
<dbReference type="Proteomes" id="UP000009320">
    <property type="component" value="Unassembled WGS sequence"/>
</dbReference>
<dbReference type="InterPro" id="IPR020904">
    <property type="entry name" value="Sc_DH/Rdtase_CS"/>
</dbReference>
<organism evidence="2 3">
    <name type="scientific">Lactobacillus hominis DSM 23910 = CRBIP 24.179</name>
    <dbReference type="NCBI Taxonomy" id="1423758"/>
    <lineage>
        <taxon>Bacteria</taxon>
        <taxon>Bacillati</taxon>
        <taxon>Bacillota</taxon>
        <taxon>Bacilli</taxon>
        <taxon>Lactobacillales</taxon>
        <taxon>Lactobacillaceae</taxon>
        <taxon>Lactobacillus</taxon>
    </lineage>
</organism>
<dbReference type="AlphaFoldDB" id="I7JUU5"/>
<evidence type="ECO:0000313" key="3">
    <source>
        <dbReference type="Proteomes" id="UP000009320"/>
    </source>
</evidence>
<dbReference type="PANTHER" id="PTHR42879">
    <property type="entry name" value="3-OXOACYL-(ACYL-CARRIER-PROTEIN) REDUCTASE"/>
    <property type="match status" value="1"/>
</dbReference>
<dbReference type="GO" id="GO:0032787">
    <property type="term" value="P:monocarboxylic acid metabolic process"/>
    <property type="evidence" value="ECO:0007669"/>
    <property type="project" value="UniProtKB-ARBA"/>
</dbReference>
<comment type="caution">
    <text evidence="2">The sequence shown here is derived from an EMBL/GenBank/DDBJ whole genome shotgun (WGS) entry which is preliminary data.</text>
</comment>
<dbReference type="InterPro" id="IPR050259">
    <property type="entry name" value="SDR"/>
</dbReference>
<dbReference type="NCBIfam" id="NF047420">
    <property type="entry name" value="EF_P_mod_YmfI"/>
    <property type="match status" value="1"/>
</dbReference>
<name>I7JUU5_9LACO</name>
<gene>
    <name evidence="2" type="ORF">BN55_09950</name>
</gene>
<dbReference type="EMBL" id="CAKE01000007">
    <property type="protein sequence ID" value="CCI81716.1"/>
    <property type="molecule type" value="Genomic_DNA"/>
</dbReference>
<dbReference type="EC" id="1.1.1.100" evidence="2"/>
<dbReference type="OrthoDB" id="9803333at2"/>
<keyword evidence="2" id="KW-0560">Oxidoreductase</keyword>
<dbReference type="CDD" id="cd05233">
    <property type="entry name" value="SDR_c"/>
    <property type="match status" value="1"/>
</dbReference>
<dbReference type="GeneID" id="82846955"/>
<dbReference type="RefSeq" id="WP_008470581.1">
    <property type="nucleotide sequence ID" value="NZ_AYZP01000017.1"/>
</dbReference>
<dbReference type="Gene3D" id="3.40.50.720">
    <property type="entry name" value="NAD(P)-binding Rossmann-like Domain"/>
    <property type="match status" value="1"/>
</dbReference>
<dbReference type="Pfam" id="PF13561">
    <property type="entry name" value="adh_short_C2"/>
    <property type="match status" value="1"/>
</dbReference>
<evidence type="ECO:0000313" key="2">
    <source>
        <dbReference type="EMBL" id="CCI81716.1"/>
    </source>
</evidence>
<evidence type="ECO:0000256" key="1">
    <source>
        <dbReference type="ARBA" id="ARBA00006484"/>
    </source>
</evidence>
<sequence>MKRALIFGSTGGIGQAIAKQLAADGWSLYLHYDHNESAAQKLQKKFSQKFPKQDFFTLKLSFLDSMKDIKDILATIFPVNALIFAQGITDYNFLKDQDFATIDKIMQVNLVVPIKIVSFLENMLLKYDHSRIIFLGSVYGKQASALESVYSASKGGLSAFSKGYAREVASSHLTVNVLAPGAVDTPMNNIFDQDTLDEVKSEIPAGRLAQGSDVAYWVKTLLSEKADYLTGQTIYIDGGWLV</sequence>
<protein>
    <submittedName>
        <fullName evidence="2">3-oxoacyl-[acyl-carrier-protein] reductase</fullName>
        <ecNumber evidence="2">1.1.1.100</ecNumber>
    </submittedName>
</protein>
<reference evidence="2 3" key="1">
    <citation type="submission" date="2012-06" db="EMBL/GenBank/DDBJ databases">
        <title>Draft Genome Sequence of Lactobacillus hominis Strain CRBIP 24.179T, isolated from human intestine.</title>
        <authorList>
            <person name="Cousin S."/>
            <person name="Ma L."/>
            <person name="Bizet C."/>
            <person name="Loux V."/>
            <person name="Bouchier C."/>
            <person name="Clermont D."/>
            <person name="Creno S."/>
        </authorList>
    </citation>
    <scope>NUCLEOTIDE SEQUENCE [LARGE SCALE GENOMIC DNA]</scope>
    <source>
        <strain evidence="3">CRBIP 24.179T</strain>
    </source>
</reference>
<keyword evidence="3" id="KW-1185">Reference proteome</keyword>
<dbReference type="InterPro" id="IPR036291">
    <property type="entry name" value="NAD(P)-bd_dom_sf"/>
</dbReference>
<dbReference type="GO" id="GO:0004316">
    <property type="term" value="F:3-oxoacyl-[acyl-carrier-protein] reductase (NADPH) activity"/>
    <property type="evidence" value="ECO:0007669"/>
    <property type="project" value="UniProtKB-EC"/>
</dbReference>
<dbReference type="SUPFAM" id="SSF51735">
    <property type="entry name" value="NAD(P)-binding Rossmann-fold domains"/>
    <property type="match status" value="1"/>
</dbReference>
<dbReference type="PATRIC" id="fig|1423758.3.peg.735"/>
<dbReference type="PRINTS" id="PR00081">
    <property type="entry name" value="GDHRDH"/>
</dbReference>
<dbReference type="PANTHER" id="PTHR42879:SF2">
    <property type="entry name" value="3-OXOACYL-[ACYL-CARRIER-PROTEIN] REDUCTASE FABG"/>
    <property type="match status" value="1"/>
</dbReference>
<dbReference type="PROSITE" id="PS00061">
    <property type="entry name" value="ADH_SHORT"/>
    <property type="match status" value="1"/>
</dbReference>